<keyword evidence="4" id="KW-0274">FAD</keyword>
<dbReference type="PANTHER" id="PTHR42877">
    <property type="entry name" value="L-ORNITHINE N(5)-MONOOXYGENASE-RELATED"/>
    <property type="match status" value="1"/>
</dbReference>
<organism evidence="5 6">
    <name type="scientific">Aspergillus parasiticus</name>
    <dbReference type="NCBI Taxonomy" id="5067"/>
    <lineage>
        <taxon>Eukaryota</taxon>
        <taxon>Fungi</taxon>
        <taxon>Dikarya</taxon>
        <taxon>Ascomycota</taxon>
        <taxon>Pezizomycotina</taxon>
        <taxon>Eurotiomycetes</taxon>
        <taxon>Eurotiomycetidae</taxon>
        <taxon>Eurotiales</taxon>
        <taxon>Aspergillaceae</taxon>
        <taxon>Aspergillus</taxon>
        <taxon>Aspergillus subgen. Circumdati</taxon>
    </lineage>
</organism>
<comment type="cofactor">
    <cofactor evidence="1">
        <name>FAD</name>
        <dbReference type="ChEBI" id="CHEBI:57692"/>
    </cofactor>
</comment>
<evidence type="ECO:0000313" key="6">
    <source>
        <dbReference type="Proteomes" id="UP000326532"/>
    </source>
</evidence>
<evidence type="ECO:0000256" key="4">
    <source>
        <dbReference type="ARBA" id="ARBA00022827"/>
    </source>
</evidence>
<dbReference type="EMBL" id="ML734938">
    <property type="protein sequence ID" value="KAB8211687.1"/>
    <property type="molecule type" value="Genomic_DNA"/>
</dbReference>
<dbReference type="AlphaFoldDB" id="A0A5N6E3B9"/>
<dbReference type="Proteomes" id="UP000326532">
    <property type="component" value="Unassembled WGS sequence"/>
</dbReference>
<comment type="similarity">
    <text evidence="2">Belongs to the FAD-binding monooxygenase family.</text>
</comment>
<reference evidence="5 6" key="1">
    <citation type="submission" date="2019-04" db="EMBL/GenBank/DDBJ databases">
        <title>Fungal friends and foes A comparative genomics study of 23 Aspergillus species from section Flavi.</title>
        <authorList>
            <consortium name="DOE Joint Genome Institute"/>
            <person name="Kjaerbolling I."/>
            <person name="Vesth T.C."/>
            <person name="Frisvad J.C."/>
            <person name="Nybo J.L."/>
            <person name="Theobald S."/>
            <person name="Kildgaard S."/>
            <person name="Petersen T.I."/>
            <person name="Kuo A."/>
            <person name="Sato A."/>
            <person name="Lyhne E.K."/>
            <person name="Kogle M.E."/>
            <person name="Wiebenga A."/>
            <person name="Kun R.S."/>
            <person name="Lubbers R.J."/>
            <person name="Makela M.R."/>
            <person name="Barry K."/>
            <person name="Chovatia M."/>
            <person name="Clum A."/>
            <person name="Daum C."/>
            <person name="Haridas S."/>
            <person name="He G."/>
            <person name="LaButti K."/>
            <person name="Lipzen A."/>
            <person name="Mondo S."/>
            <person name="Pangilinan J."/>
            <person name="Riley R."/>
            <person name="Salamov A."/>
            <person name="Simmons B.A."/>
            <person name="Magnuson J.K."/>
            <person name="Henrissat B."/>
            <person name="Mortensen U.H."/>
            <person name="Larsen T.O."/>
            <person name="De vries R.P."/>
            <person name="Grigoriev I.V."/>
            <person name="Machida M."/>
            <person name="Baker S.E."/>
            <person name="Andersen M.R."/>
        </authorList>
    </citation>
    <scope>NUCLEOTIDE SEQUENCE [LARGE SCALE GENOMIC DNA]</scope>
    <source>
        <strain evidence="5 6">CBS 117618</strain>
    </source>
</reference>
<accession>A0A5N6E3B9</accession>
<sequence>MGQSEDGIIIGAGISGLGMVMQLKRLLGHDYFTIYEKSDNIGGTWWHNHYPGCVCDIPSHFYSSSFALKHDWTTMFPGRDELHRCKYPNLQAPVVVSAIGTLDRPHIPNIEGSESFQGEVFHSARWNDSFNPERKKIVVLGNGASATQFVPELVKDVGPQRAATQFTSLSRSTQGNPKYSKRLKLVLKHVPFASKIRDATFSFIESDATPQYHEILKPRYEPECKRRVNTASYMACLHSPRMLLTDNSVVKVGLDYIETKSGDRHVADAIIYATGFQTQKWLSPMQIKGIDGKNLHQVWDAASGAEAYKGTVVSGFPNFFILYGPNAATGQHSVIFHSECQNNYSCCLFRPVLKGKADSIMVKPEAQQRDLSWVHDKLKHLVFNSGCQSWILFQQFVDFAPFPLRDVNGLLSQVFTTGIVVFETINCISNPMVTI</sequence>
<dbReference type="VEuPathDB" id="FungiDB:BDV34DRAFT_208804"/>
<dbReference type="Gene3D" id="3.50.50.60">
    <property type="entry name" value="FAD/NAD(P)-binding domain"/>
    <property type="match status" value="3"/>
</dbReference>
<name>A0A5N6E3B9_ASPPA</name>
<dbReference type="PANTHER" id="PTHR42877:SF5">
    <property type="entry name" value="L-ORNITHINE N(5)-MONOOXYGENASE-RELATED"/>
    <property type="match status" value="1"/>
</dbReference>
<keyword evidence="6" id="KW-1185">Reference proteome</keyword>
<evidence type="ECO:0000313" key="5">
    <source>
        <dbReference type="EMBL" id="KAB8211687.1"/>
    </source>
</evidence>
<proteinExistence type="inferred from homology"/>
<evidence type="ECO:0000256" key="2">
    <source>
        <dbReference type="ARBA" id="ARBA00010139"/>
    </source>
</evidence>
<dbReference type="OMA" id="PACACDI"/>
<gene>
    <name evidence="5" type="ORF">BDV34DRAFT_208804</name>
</gene>
<evidence type="ECO:0000256" key="1">
    <source>
        <dbReference type="ARBA" id="ARBA00001974"/>
    </source>
</evidence>
<dbReference type="Pfam" id="PF13450">
    <property type="entry name" value="NAD_binding_8"/>
    <property type="match status" value="1"/>
</dbReference>
<protein>
    <submittedName>
        <fullName evidence="5">Uncharacterized protein</fullName>
    </submittedName>
</protein>
<keyword evidence="3" id="KW-0285">Flavoprotein</keyword>
<dbReference type="InterPro" id="IPR051209">
    <property type="entry name" value="FAD-bind_Monooxygenase_sf"/>
</dbReference>
<dbReference type="SUPFAM" id="SSF51905">
    <property type="entry name" value="FAD/NAD(P)-binding domain"/>
    <property type="match status" value="3"/>
</dbReference>
<dbReference type="InterPro" id="IPR036188">
    <property type="entry name" value="FAD/NAD-bd_sf"/>
</dbReference>
<evidence type="ECO:0000256" key="3">
    <source>
        <dbReference type="ARBA" id="ARBA00022630"/>
    </source>
</evidence>